<dbReference type="Pfam" id="PF04588">
    <property type="entry name" value="HIG_1_N"/>
    <property type="match status" value="1"/>
</dbReference>
<evidence type="ECO:0000259" key="8">
    <source>
        <dbReference type="PROSITE" id="PS51503"/>
    </source>
</evidence>
<accession>A0A9N9GC06</accession>
<feature type="transmembrane region" description="Helical" evidence="7">
    <location>
        <begin position="79"/>
        <end position="98"/>
    </location>
</feature>
<dbReference type="InterPro" id="IPR050355">
    <property type="entry name" value="RCF1"/>
</dbReference>
<evidence type="ECO:0000256" key="3">
    <source>
        <dbReference type="ARBA" id="ARBA00022989"/>
    </source>
</evidence>
<gene>
    <name evidence="9" type="ORF">FMOSSE_LOCUS8870</name>
</gene>
<keyword evidence="10" id="KW-1185">Reference proteome</keyword>
<evidence type="ECO:0000313" key="9">
    <source>
        <dbReference type="EMBL" id="CAG8599492.1"/>
    </source>
</evidence>
<feature type="domain" description="HIG1" evidence="8">
    <location>
        <begin position="18"/>
        <end position="109"/>
    </location>
</feature>
<dbReference type="EMBL" id="CAJVPP010002424">
    <property type="protein sequence ID" value="CAG8599492.1"/>
    <property type="molecule type" value="Genomic_DNA"/>
</dbReference>
<keyword evidence="2 7" id="KW-0812">Transmembrane</keyword>
<keyword evidence="3 7" id="KW-1133">Transmembrane helix</keyword>
<comment type="subcellular location">
    <subcellularLocation>
        <location evidence="1">Mitochondrion membrane</location>
    </subcellularLocation>
</comment>
<keyword evidence="4" id="KW-0496">Mitochondrion</keyword>
<evidence type="ECO:0000313" key="10">
    <source>
        <dbReference type="Proteomes" id="UP000789375"/>
    </source>
</evidence>
<dbReference type="PANTHER" id="PTHR12297:SF3">
    <property type="entry name" value="HIG1 DOMAIN FAMILY MEMBER 1A"/>
    <property type="match status" value="1"/>
</dbReference>
<evidence type="ECO:0000256" key="2">
    <source>
        <dbReference type="ARBA" id="ARBA00022692"/>
    </source>
</evidence>
<dbReference type="GO" id="GO:0031966">
    <property type="term" value="C:mitochondrial membrane"/>
    <property type="evidence" value="ECO:0007669"/>
    <property type="project" value="UniProtKB-SubCell"/>
</dbReference>
<keyword evidence="5 7" id="KW-0472">Membrane</keyword>
<dbReference type="AlphaFoldDB" id="A0A9N9GC06"/>
<feature type="transmembrane region" description="Helical" evidence="7">
    <location>
        <begin position="46"/>
        <end position="67"/>
    </location>
</feature>
<dbReference type="Gene3D" id="6.10.140.1320">
    <property type="match status" value="1"/>
</dbReference>
<reference evidence="9" key="1">
    <citation type="submission" date="2021-06" db="EMBL/GenBank/DDBJ databases">
        <authorList>
            <person name="Kallberg Y."/>
            <person name="Tangrot J."/>
            <person name="Rosling A."/>
        </authorList>
    </citation>
    <scope>NUCLEOTIDE SEQUENCE</scope>
    <source>
        <strain evidence="9">87-6 pot B 2015</strain>
    </source>
</reference>
<evidence type="ECO:0000256" key="5">
    <source>
        <dbReference type="ARBA" id="ARBA00023136"/>
    </source>
</evidence>
<organism evidence="9 10">
    <name type="scientific">Funneliformis mosseae</name>
    <name type="common">Endomycorrhizal fungus</name>
    <name type="synonym">Glomus mosseae</name>
    <dbReference type="NCBI Taxonomy" id="27381"/>
    <lineage>
        <taxon>Eukaryota</taxon>
        <taxon>Fungi</taxon>
        <taxon>Fungi incertae sedis</taxon>
        <taxon>Mucoromycota</taxon>
        <taxon>Glomeromycotina</taxon>
        <taxon>Glomeromycetes</taxon>
        <taxon>Glomerales</taxon>
        <taxon>Glomeraceae</taxon>
        <taxon>Funneliformis</taxon>
    </lineage>
</organism>
<comment type="caution">
    <text evidence="9">The sequence shown here is derived from an EMBL/GenBank/DDBJ whole genome shotgun (WGS) entry which is preliminary data.</text>
</comment>
<dbReference type="GO" id="GO:0097250">
    <property type="term" value="P:mitochondrial respirasome assembly"/>
    <property type="evidence" value="ECO:0007669"/>
    <property type="project" value="TreeGrafter"/>
</dbReference>
<protein>
    <submittedName>
        <fullName evidence="9">4236_t:CDS:1</fullName>
    </submittedName>
</protein>
<evidence type="ECO:0000256" key="1">
    <source>
        <dbReference type="ARBA" id="ARBA00004325"/>
    </source>
</evidence>
<evidence type="ECO:0000256" key="4">
    <source>
        <dbReference type="ARBA" id="ARBA00023128"/>
    </source>
</evidence>
<name>A0A9N9GC06_FUNMO</name>
<evidence type="ECO:0000256" key="7">
    <source>
        <dbReference type="SAM" id="Phobius"/>
    </source>
</evidence>
<feature type="compositionally biased region" description="Low complexity" evidence="6">
    <location>
        <begin position="1"/>
        <end position="24"/>
    </location>
</feature>
<dbReference type="PANTHER" id="PTHR12297">
    <property type="entry name" value="HYPOXIA-INDUCBILE GENE 1 HIG1 -RELATED"/>
    <property type="match status" value="1"/>
</dbReference>
<dbReference type="Proteomes" id="UP000789375">
    <property type="component" value="Unassembled WGS sequence"/>
</dbReference>
<dbReference type="InterPro" id="IPR007667">
    <property type="entry name" value="Hypoxia_induced_domain"/>
</dbReference>
<dbReference type="PROSITE" id="PS51503">
    <property type="entry name" value="HIG1"/>
    <property type="match status" value="1"/>
</dbReference>
<feature type="region of interest" description="Disordered" evidence="6">
    <location>
        <begin position="1"/>
        <end position="26"/>
    </location>
</feature>
<evidence type="ECO:0000256" key="6">
    <source>
        <dbReference type="SAM" id="MobiDB-lite"/>
    </source>
</evidence>
<sequence length="109" mass="12201">MSQQTGPSPSSSPSSTSNTSLPLQEPQVRYETLNNRFVRRLKEEPLIPLGMFATLFALVGATIGFYRGDSKTMQHFLRYRVAAQGFTVIAATAVPLYYRANHYVNSKKK</sequence>
<proteinExistence type="predicted"/>